<reference evidence="1" key="2">
    <citation type="journal article" date="2024" name="Antonie Van Leeuwenhoek">
        <title>Roseihalotalea indica gen. nov., sp. nov., a halophilic Bacteroidetes from mesopelagic Southwest Indian Ocean with higher carbohydrate metabolic potential.</title>
        <authorList>
            <person name="Chen B."/>
            <person name="Zhang M."/>
            <person name="Lin D."/>
            <person name="Ye J."/>
            <person name="Tang K."/>
        </authorList>
    </citation>
    <scope>NUCLEOTIDE SEQUENCE</scope>
    <source>
        <strain evidence="1">TK19036</strain>
    </source>
</reference>
<dbReference type="PANTHER" id="PTHR34846">
    <property type="entry name" value="4-CARBOXYMUCONOLACTONE DECARBOXYLASE FAMILY PROTEIN (AFU_ORTHOLOGUE AFUA_6G11590)"/>
    <property type="match status" value="1"/>
</dbReference>
<accession>A0AA49JKB6</accession>
<reference evidence="1" key="1">
    <citation type="journal article" date="2023" name="Comput. Struct. Biotechnol. J.">
        <title>Discovery of a novel marine Bacteroidetes with a rich repertoire of carbohydrate-active enzymes.</title>
        <authorList>
            <person name="Chen B."/>
            <person name="Liu G."/>
            <person name="Chen Q."/>
            <person name="Wang H."/>
            <person name="Liu L."/>
            <person name="Tang K."/>
        </authorList>
    </citation>
    <scope>NUCLEOTIDE SEQUENCE</scope>
    <source>
        <strain evidence="1">TK19036</strain>
    </source>
</reference>
<name>A0AA49JKB6_9BACT</name>
<protein>
    <submittedName>
        <fullName evidence="1">Carboxymuconolactone decarboxylase family protein</fullName>
    </submittedName>
</protein>
<proteinExistence type="predicted"/>
<dbReference type="AlphaFoldDB" id="A0AA49JKB6"/>
<sequence>MLRLTPIENPKNPLLKLAYWFSRRKLGKVITPLKTLYSRLPFSFIRWYASIQSLEKKLTISDELKALIRIYVAQINTCHFCIDIGQAIAIQEFDDTDRFFEVQEFEDSPKFSEAERAALRFARELTLKKDVPDEIYQGALTHFSESQLVGIAWMVASEHLYNLMNLAFHIESDGLCSIQKNSDKEVVESY</sequence>
<dbReference type="PANTHER" id="PTHR34846:SF5">
    <property type="entry name" value="CARBOXYMUCONOLACTONE DECARBOXYLASE-LIKE DOMAIN-CONTAINING PROTEIN"/>
    <property type="match status" value="1"/>
</dbReference>
<organism evidence="1">
    <name type="scientific">Roseihalotalea indica</name>
    <dbReference type="NCBI Taxonomy" id="2867963"/>
    <lineage>
        <taxon>Bacteria</taxon>
        <taxon>Pseudomonadati</taxon>
        <taxon>Bacteroidota</taxon>
        <taxon>Cytophagia</taxon>
        <taxon>Cytophagales</taxon>
        <taxon>Catalimonadaceae</taxon>
        <taxon>Roseihalotalea</taxon>
    </lineage>
</organism>
<dbReference type="SUPFAM" id="SSF69118">
    <property type="entry name" value="AhpD-like"/>
    <property type="match status" value="1"/>
</dbReference>
<gene>
    <name evidence="1" type="ORF">K4G66_16065</name>
</gene>
<dbReference type="EMBL" id="CP120682">
    <property type="protein sequence ID" value="WKN40209.1"/>
    <property type="molecule type" value="Genomic_DNA"/>
</dbReference>
<dbReference type="InterPro" id="IPR029032">
    <property type="entry name" value="AhpD-like"/>
</dbReference>
<dbReference type="Gene3D" id="1.20.1290.10">
    <property type="entry name" value="AhpD-like"/>
    <property type="match status" value="1"/>
</dbReference>
<evidence type="ECO:0000313" key="1">
    <source>
        <dbReference type="EMBL" id="WKN40209.1"/>
    </source>
</evidence>